<dbReference type="GO" id="GO:0051537">
    <property type="term" value="F:2 iron, 2 sulfur cluster binding"/>
    <property type="evidence" value="ECO:0007669"/>
    <property type="project" value="UniProtKB-KW"/>
</dbReference>
<protein>
    <submittedName>
        <fullName evidence="22">Nitrite reductase (NAD(P)H)</fullName>
        <ecNumber evidence="22 23">1.7.1.4</ecNumber>
    </submittedName>
    <submittedName>
        <fullName evidence="23">Nitrite reductase [NAD(P)H]</fullName>
    </submittedName>
</protein>
<keyword evidence="24" id="KW-1185">Reference proteome</keyword>
<dbReference type="PROSITE" id="PS00365">
    <property type="entry name" value="NIR_SIR"/>
    <property type="match status" value="1"/>
</dbReference>
<feature type="domain" description="NADH-rubredoxin oxidoreductase C-terminal" evidence="21">
    <location>
        <begin position="325"/>
        <end position="392"/>
    </location>
</feature>
<evidence type="ECO:0000256" key="9">
    <source>
        <dbReference type="ARBA" id="ARBA00022827"/>
    </source>
</evidence>
<evidence type="ECO:0000256" key="3">
    <source>
        <dbReference type="ARBA" id="ARBA00010429"/>
    </source>
</evidence>
<dbReference type="GO" id="GO:0020037">
    <property type="term" value="F:heme binding"/>
    <property type="evidence" value="ECO:0007669"/>
    <property type="project" value="InterPro"/>
</dbReference>
<dbReference type="PRINTS" id="PR00411">
    <property type="entry name" value="PNDRDTASEI"/>
</dbReference>
<reference evidence="22" key="2">
    <citation type="submission" date="2014-07" db="EMBL/GenBank/DDBJ databases">
        <title>Initial genome analysis of the psychrotolerant acidophile Acidithiobacillus ferrivorans CF27: insights into iron and sulfur oxidation pathways and into biofilm formation.</title>
        <authorList>
            <person name="Talla E."/>
            <person name="Hedrich S."/>
            <person name="Mangenot S."/>
            <person name="Ji B."/>
            <person name="Johnson D.B."/>
            <person name="Barbe V."/>
            <person name="Bonnefoy V."/>
        </authorList>
    </citation>
    <scope>NUCLEOTIDE SEQUENCE [LARGE SCALE GENOMIC DNA]</scope>
    <source>
        <strain evidence="22">CF27</strain>
    </source>
</reference>
<dbReference type="InterPro" id="IPR006067">
    <property type="entry name" value="NO2/SO3_Rdtase_4Fe4S_dom"/>
</dbReference>
<keyword evidence="5 16" id="KW-0349">Heme</keyword>
<evidence type="ECO:0000256" key="11">
    <source>
        <dbReference type="ARBA" id="ARBA00023004"/>
    </source>
</evidence>
<evidence type="ECO:0000313" key="22">
    <source>
        <dbReference type="EMBL" id="CDQ12328.1"/>
    </source>
</evidence>
<dbReference type="PRINTS" id="PR00397">
    <property type="entry name" value="SIROHAEM"/>
</dbReference>
<dbReference type="EMBL" id="LT841305">
    <property type="protein sequence ID" value="SMH65129.1"/>
    <property type="molecule type" value="Genomic_DNA"/>
</dbReference>
<dbReference type="Gene3D" id="3.30.413.10">
    <property type="entry name" value="Sulfite Reductase Hemoprotein, domain 1"/>
    <property type="match status" value="1"/>
</dbReference>
<evidence type="ECO:0000256" key="4">
    <source>
        <dbReference type="ARBA" id="ARBA00022485"/>
    </source>
</evidence>
<keyword evidence="8 16" id="KW-0479">Metal-binding</keyword>
<keyword evidence="4 16" id="KW-0004">4Fe-4S</keyword>
<comment type="cofactor">
    <cofactor evidence="16">
        <name>[4Fe-4S] cluster</name>
        <dbReference type="ChEBI" id="CHEBI:49883"/>
    </cofactor>
    <text evidence="16">Binds 1 [4Fe-4S] cluster per subunit.</text>
</comment>
<evidence type="ECO:0000256" key="16">
    <source>
        <dbReference type="PIRSR" id="PIRSR037149-1"/>
    </source>
</evidence>
<evidence type="ECO:0000256" key="10">
    <source>
        <dbReference type="ARBA" id="ARBA00023002"/>
    </source>
</evidence>
<feature type="binding site" description="axial binding residue" evidence="16">
    <location>
        <position position="691"/>
    </location>
    <ligand>
        <name>siroheme</name>
        <dbReference type="ChEBI" id="CHEBI:60052"/>
    </ligand>
    <ligandPart>
        <name>Fe</name>
        <dbReference type="ChEBI" id="CHEBI:18248"/>
    </ligandPart>
</feature>
<evidence type="ECO:0000259" key="17">
    <source>
        <dbReference type="Pfam" id="PF01077"/>
    </source>
</evidence>
<evidence type="ECO:0000256" key="13">
    <source>
        <dbReference type="ARBA" id="ARBA00023063"/>
    </source>
</evidence>
<dbReference type="EC" id="1.7.1.4" evidence="22 23"/>
<feature type="binding site" evidence="16">
    <location>
        <position position="687"/>
    </location>
    <ligand>
        <name>[4Fe-4S] cluster</name>
        <dbReference type="ChEBI" id="CHEBI:49883"/>
    </ligand>
</feature>
<keyword evidence="10 22" id="KW-0560">Oxidoreductase</keyword>
<comment type="cofactor">
    <cofactor evidence="16">
        <name>siroheme</name>
        <dbReference type="ChEBI" id="CHEBI:60052"/>
    </cofactor>
    <text evidence="16">Binds 1 siroheme per subunit.</text>
</comment>
<dbReference type="SUPFAM" id="SSF56014">
    <property type="entry name" value="Nitrite and sulphite reductase 4Fe-4S domain-like"/>
    <property type="match status" value="1"/>
</dbReference>
<dbReference type="CDD" id="cd19943">
    <property type="entry name" value="NirB_Fer2_BFD-like_1"/>
    <property type="match status" value="1"/>
</dbReference>
<dbReference type="Gene3D" id="3.30.390.30">
    <property type="match status" value="1"/>
</dbReference>
<dbReference type="Gene3D" id="3.50.50.60">
    <property type="entry name" value="FAD/NAD(P)-binding domain"/>
    <property type="match status" value="2"/>
</dbReference>
<reference evidence="23 24" key="3">
    <citation type="submission" date="2017-03" db="EMBL/GenBank/DDBJ databases">
        <authorList>
            <person name="Regsiter A."/>
            <person name="William W."/>
        </authorList>
    </citation>
    <scope>NUCLEOTIDE SEQUENCE [LARGE SCALE GENOMIC DNA]</scope>
    <source>
        <strain evidence="23">PRJEB5721</strain>
    </source>
</reference>
<dbReference type="InterPro" id="IPR023753">
    <property type="entry name" value="FAD/NAD-binding_dom"/>
</dbReference>
<comment type="cofactor">
    <cofactor evidence="14">
        <name>[2Fe-2S] cluster</name>
        <dbReference type="ChEBI" id="CHEBI:190135"/>
    </cofactor>
</comment>
<dbReference type="InterPro" id="IPR017121">
    <property type="entry name" value="Nitrite_Rdtase_lsu"/>
</dbReference>
<evidence type="ECO:0000259" key="21">
    <source>
        <dbReference type="Pfam" id="PF18267"/>
    </source>
</evidence>
<dbReference type="Pfam" id="PF18267">
    <property type="entry name" value="Rubredoxin_C"/>
    <property type="match status" value="1"/>
</dbReference>
<evidence type="ECO:0000256" key="6">
    <source>
        <dbReference type="ARBA" id="ARBA00022630"/>
    </source>
</evidence>
<evidence type="ECO:0000256" key="5">
    <source>
        <dbReference type="ARBA" id="ARBA00022617"/>
    </source>
</evidence>
<evidence type="ECO:0000256" key="12">
    <source>
        <dbReference type="ARBA" id="ARBA00023014"/>
    </source>
</evidence>
<dbReference type="PANTHER" id="PTHR43809">
    <property type="entry name" value="NITRITE REDUCTASE (NADH) LARGE SUBUNIT"/>
    <property type="match status" value="1"/>
</dbReference>
<dbReference type="Pfam" id="PF01077">
    <property type="entry name" value="NIR_SIR"/>
    <property type="match status" value="1"/>
</dbReference>
<dbReference type="Gene3D" id="3.90.480.10">
    <property type="entry name" value="Sulfite Reductase Hemoprotein,Domain 2"/>
    <property type="match status" value="1"/>
</dbReference>
<dbReference type="InterPro" id="IPR036136">
    <property type="entry name" value="Nit/Sulf_reduc_fer-like_dom_sf"/>
</dbReference>
<evidence type="ECO:0000313" key="24">
    <source>
        <dbReference type="Proteomes" id="UP000193925"/>
    </source>
</evidence>
<evidence type="ECO:0000259" key="20">
    <source>
        <dbReference type="Pfam" id="PF07992"/>
    </source>
</evidence>
<feature type="binding site" evidence="16">
    <location>
        <position position="653"/>
    </location>
    <ligand>
        <name>[4Fe-4S] cluster</name>
        <dbReference type="ChEBI" id="CHEBI:49883"/>
    </ligand>
</feature>
<dbReference type="FunFam" id="1.10.10.1100:FF:000002">
    <property type="entry name" value="Nitrite reductase large subunit"/>
    <property type="match status" value="1"/>
</dbReference>
<dbReference type="GO" id="GO:0050661">
    <property type="term" value="F:NADP binding"/>
    <property type="evidence" value="ECO:0007669"/>
    <property type="project" value="UniProtKB-UniRule"/>
</dbReference>
<accession>A0A060V0B3</accession>
<dbReference type="GO" id="GO:0042128">
    <property type="term" value="P:nitrate assimilation"/>
    <property type="evidence" value="ECO:0007669"/>
    <property type="project" value="UniProtKB-UniRule"/>
</dbReference>
<dbReference type="CDD" id="cd19944">
    <property type="entry name" value="NirB_Fer2_BFD-like_2"/>
    <property type="match status" value="1"/>
</dbReference>
<comment type="similarity">
    <text evidence="3">Belongs to the nitrite and sulfite reductase 4Fe-4S domain family.</text>
</comment>
<dbReference type="InterPro" id="IPR007419">
    <property type="entry name" value="BFD-like_2Fe2S-bd_dom"/>
</dbReference>
<evidence type="ECO:0000256" key="1">
    <source>
        <dbReference type="ARBA" id="ARBA00001974"/>
    </source>
</evidence>
<comment type="cofactor">
    <cofactor evidence="1 15">
        <name>FAD</name>
        <dbReference type="ChEBI" id="CHEBI:57692"/>
    </cofactor>
</comment>
<feature type="binding site" evidence="16">
    <location>
        <position position="691"/>
    </location>
    <ligand>
        <name>[4Fe-4S] cluster</name>
        <dbReference type="ChEBI" id="CHEBI:49883"/>
    </ligand>
</feature>
<keyword evidence="12 16" id="KW-0411">Iron-sulfur</keyword>
<dbReference type="PRINTS" id="PR00368">
    <property type="entry name" value="FADPNR"/>
</dbReference>
<dbReference type="InterPro" id="IPR006066">
    <property type="entry name" value="NO2/SO3_Rdtase_FeS/sirohaem_BS"/>
</dbReference>
<dbReference type="NCBIfam" id="TIGR02374">
    <property type="entry name" value="nitri_red_nirB"/>
    <property type="match status" value="1"/>
</dbReference>
<dbReference type="InterPro" id="IPR052034">
    <property type="entry name" value="NasD-like"/>
</dbReference>
<feature type="domain" description="FAD/NAD(P)-binding" evidence="20">
    <location>
        <begin position="13"/>
        <end position="298"/>
    </location>
</feature>
<feature type="domain" description="BFD-like [2Fe-2S]-binding" evidence="19">
    <location>
        <begin position="429"/>
        <end position="477"/>
    </location>
</feature>
<feature type="domain" description="Nitrite/Sulfite reductase ferredoxin-like" evidence="18">
    <location>
        <begin position="568"/>
        <end position="629"/>
    </location>
</feature>
<feature type="domain" description="BFD-like [2Fe-2S]-binding" evidence="19">
    <location>
        <begin position="494"/>
        <end position="542"/>
    </location>
</feature>
<dbReference type="InterPro" id="IPR036188">
    <property type="entry name" value="FAD/NAD-bd_sf"/>
</dbReference>
<keyword evidence="7" id="KW-0001">2Fe-2S</keyword>
<dbReference type="SUPFAM" id="SSF51905">
    <property type="entry name" value="FAD/NAD(P)-binding domain"/>
    <property type="match status" value="2"/>
</dbReference>
<dbReference type="Pfam" id="PF04324">
    <property type="entry name" value="Fer2_BFD"/>
    <property type="match status" value="2"/>
</dbReference>
<organism evidence="22">
    <name type="scientific">Acidithiobacillus ferrivorans</name>
    <dbReference type="NCBI Taxonomy" id="160808"/>
    <lineage>
        <taxon>Bacteria</taxon>
        <taxon>Pseudomonadati</taxon>
        <taxon>Pseudomonadota</taxon>
        <taxon>Acidithiobacillia</taxon>
        <taxon>Acidithiobacillales</taxon>
        <taxon>Acidithiobacillaceae</taxon>
        <taxon>Acidithiobacillus</taxon>
    </lineage>
</organism>
<dbReference type="GO" id="GO:0050660">
    <property type="term" value="F:flavin adenine dinucleotide binding"/>
    <property type="evidence" value="ECO:0007669"/>
    <property type="project" value="UniProtKB-UniRule"/>
</dbReference>
<evidence type="ECO:0000256" key="15">
    <source>
        <dbReference type="PIRNR" id="PIRNR037149"/>
    </source>
</evidence>
<dbReference type="InterPro" id="IPR045854">
    <property type="entry name" value="NO2/SO3_Rdtase_4Fe4S_sf"/>
</dbReference>
<evidence type="ECO:0000313" key="23">
    <source>
        <dbReference type="EMBL" id="SMH65129.1"/>
    </source>
</evidence>
<dbReference type="Proteomes" id="UP000193925">
    <property type="component" value="Chromosome AFERRI"/>
</dbReference>
<dbReference type="RefSeq" id="WP_081919154.1">
    <property type="nucleotide sequence ID" value="NZ_CCCS020000001.1"/>
</dbReference>
<dbReference type="PANTHER" id="PTHR43809:SF1">
    <property type="entry name" value="NITRITE REDUCTASE (NADH) LARGE SUBUNIT"/>
    <property type="match status" value="1"/>
</dbReference>
<dbReference type="Pfam" id="PF03460">
    <property type="entry name" value="NIR_SIR_ferr"/>
    <property type="match status" value="1"/>
</dbReference>
<keyword evidence="9 15" id="KW-0274">FAD</keyword>
<comment type="pathway">
    <text evidence="2">Nitrogen metabolism; nitrate reduction (assimilation).</text>
</comment>
<reference evidence="22" key="1">
    <citation type="submission" date="2014-03" db="EMBL/GenBank/DDBJ databases">
        <authorList>
            <person name="Genoscope - CEA"/>
        </authorList>
    </citation>
    <scope>NUCLEOTIDE SEQUENCE [LARGE SCALE GENOMIC DNA]</scope>
    <source>
        <strain evidence="22">CF27</strain>
    </source>
</reference>
<dbReference type="PIRSF" id="PIRSF037149">
    <property type="entry name" value="NirB"/>
    <property type="match status" value="1"/>
</dbReference>
<evidence type="ECO:0000256" key="2">
    <source>
        <dbReference type="ARBA" id="ARBA00005096"/>
    </source>
</evidence>
<keyword evidence="11 16" id="KW-0408">Iron</keyword>
<proteinExistence type="inferred from homology"/>
<feature type="binding site" evidence="16">
    <location>
        <position position="647"/>
    </location>
    <ligand>
        <name>[4Fe-4S] cluster</name>
        <dbReference type="ChEBI" id="CHEBI:49883"/>
    </ligand>
</feature>
<gene>
    <name evidence="22" type="primary">nasD</name>
    <name evidence="22" type="ORF">AFERRI_10151</name>
    <name evidence="23" type="ORF">AFERRI_11164</name>
</gene>
<dbReference type="GO" id="GO:0008942">
    <property type="term" value="F:nitrite reductase [NAD(P)H] activity"/>
    <property type="evidence" value="ECO:0007669"/>
    <property type="project" value="UniProtKB-EC"/>
</dbReference>
<dbReference type="EMBL" id="CCCS020000001">
    <property type="protein sequence ID" value="CDQ12328.1"/>
    <property type="molecule type" value="Genomic_DNA"/>
</dbReference>
<keyword evidence="13 15" id="KW-0534">Nitrate assimilation</keyword>
<dbReference type="GO" id="GO:0051539">
    <property type="term" value="F:4 iron, 4 sulfur cluster binding"/>
    <property type="evidence" value="ECO:0007669"/>
    <property type="project" value="UniProtKB-KW"/>
</dbReference>
<keyword evidence="6 15" id="KW-0285">Flavoprotein</keyword>
<dbReference type="AlphaFoldDB" id="A0A060V0B3"/>
<name>A0A060V0B3_9PROT</name>
<dbReference type="InterPro" id="IPR041575">
    <property type="entry name" value="Rubredoxin_C"/>
</dbReference>
<dbReference type="Gene3D" id="1.10.10.1100">
    <property type="entry name" value="BFD-like [2Fe-2S]-binding domain"/>
    <property type="match status" value="1"/>
</dbReference>
<evidence type="ECO:0000259" key="19">
    <source>
        <dbReference type="Pfam" id="PF04324"/>
    </source>
</evidence>
<dbReference type="GO" id="GO:0046872">
    <property type="term" value="F:metal ion binding"/>
    <property type="evidence" value="ECO:0007669"/>
    <property type="project" value="UniProtKB-KW"/>
</dbReference>
<dbReference type="UniPathway" id="UPA00653"/>
<sequence>MMNPVAVQRRKARLVVVGNGMAGIRAVEELLKMAPELYEITVFGDEPHPNYNRILLTPVLAGDMALEETILNPLGWYAEHGITLHTGSRVTAIDRVKRQVLTEDGCSAPYDRLLLATGAAAAIAPIPGNHLPGVLSYRDMSDVEQLTHSCELGGEAVVIGGGLLGLEVAHGLRARGMGVTVVHRRAWPLDKQLDARGGALLQKAMEDRGVRFLLGKESAEILGDTHVTGLRFTDDSEISADVLVMTIGIKPRIAIAQAAGLQCETGILVNDTLQTYDPRIYAVGECVQHRGQTYGLVAPLFEQAKVAANHLAEYGRMRYQGSVTSTKLKVTGIELFSAGDFMGGEGYEEVTLLDGSQGIYKKVILQDNKVVGGLLYGDTSIGPWLFQLMRDGTDISAFRDNIVFGETHLGDSGHAGENQASRLADGAEICGCNGVAKDSIVRAIREQGLFTLEEVRKCTKASASCGSCTGLVEQLLASTLGGFYDSSPKKKALCGCTDFSHQEIRDAIIQQKLLSVRQTFACLDWRHPGGCATCRPAVNYYVRTAWPAEGLDDAQSRFINERAHANIQKDGTYSVIPRIYGGVTSPAELKRIAEVAERHNVPMVKFTGGQRLDLLGVKKEDLPQIWAELGMPSGHAYGKALRTVKSCVGTEFCRFGVQDSTHLAIELEKGLERMWAPHKVKLAVSGCPRNCSESTIKDFGIIGVDSGWELYVGGNGGMKVRAAELLCKVKTHAEVLEMAKAFLQMYREDAQYLERTAPWVERVGLDHIKAVVVVDVASRQQLAARLDFALSQEKDPWAEAVSGCLNIHAAPLRRIPA</sequence>
<dbReference type="InterPro" id="IPR012744">
    <property type="entry name" value="Nitri_red_NirB"/>
</dbReference>
<dbReference type="InterPro" id="IPR016156">
    <property type="entry name" value="FAD/NAD-linked_Rdtase_dimer_sf"/>
</dbReference>
<dbReference type="SUPFAM" id="SSF55124">
    <property type="entry name" value="Nitrite/Sulfite reductase N-terminal domain-like"/>
    <property type="match status" value="1"/>
</dbReference>
<feature type="domain" description="Nitrite/sulphite reductase 4Fe-4S" evidence="17">
    <location>
        <begin position="638"/>
        <end position="773"/>
    </location>
</feature>
<evidence type="ECO:0000256" key="14">
    <source>
        <dbReference type="ARBA" id="ARBA00034078"/>
    </source>
</evidence>
<evidence type="ECO:0000259" key="18">
    <source>
        <dbReference type="Pfam" id="PF03460"/>
    </source>
</evidence>
<evidence type="ECO:0000256" key="7">
    <source>
        <dbReference type="ARBA" id="ARBA00022714"/>
    </source>
</evidence>
<evidence type="ECO:0000256" key="8">
    <source>
        <dbReference type="ARBA" id="ARBA00022723"/>
    </source>
</evidence>
<dbReference type="InterPro" id="IPR041854">
    <property type="entry name" value="BFD-like_2Fe2S-bd_dom_sf"/>
</dbReference>
<dbReference type="Pfam" id="PF07992">
    <property type="entry name" value="Pyr_redox_2"/>
    <property type="match status" value="1"/>
</dbReference>
<dbReference type="InterPro" id="IPR005117">
    <property type="entry name" value="NiRdtase/SiRdtase_haem-b_fer"/>
</dbReference>